<organism evidence="2">
    <name type="scientific">Panstrongylus lignarius</name>
    <dbReference type="NCBI Taxonomy" id="156445"/>
    <lineage>
        <taxon>Eukaryota</taxon>
        <taxon>Metazoa</taxon>
        <taxon>Ecdysozoa</taxon>
        <taxon>Arthropoda</taxon>
        <taxon>Hexapoda</taxon>
        <taxon>Insecta</taxon>
        <taxon>Pterygota</taxon>
        <taxon>Neoptera</taxon>
        <taxon>Paraneoptera</taxon>
        <taxon>Hemiptera</taxon>
        <taxon>Heteroptera</taxon>
        <taxon>Panheteroptera</taxon>
        <taxon>Cimicomorpha</taxon>
        <taxon>Reduviidae</taxon>
        <taxon>Triatominae</taxon>
        <taxon>Panstrongylus</taxon>
    </lineage>
</organism>
<protein>
    <submittedName>
        <fullName evidence="2">Putative secreted protein</fullName>
    </submittedName>
</protein>
<sequence>MHHIFLPIFLRVFCSYSISLKLQHPYMGLYLLLLRRNAVDHQGYTLAFLDEEYASISQFLRNVCLFVDHNSSNQFEFPQFPQNSFFSSVNW</sequence>
<evidence type="ECO:0000313" key="2">
    <source>
        <dbReference type="EMBL" id="JAW15152.1"/>
    </source>
</evidence>
<evidence type="ECO:0000256" key="1">
    <source>
        <dbReference type="SAM" id="SignalP"/>
    </source>
</evidence>
<reference evidence="2" key="1">
    <citation type="journal article" date="2018" name="PLoS Negl. Trop. Dis.">
        <title>An insight into the salivary gland and fat body transcriptome of Panstrongylus lignarius (Hemiptera: Heteroptera), the main vector of Chagas disease in Peru.</title>
        <authorList>
            <person name="Nevoa J.C."/>
            <person name="Mendes M.T."/>
            <person name="da Silva M.V."/>
            <person name="Soares S.C."/>
            <person name="Oliveira C.J.F."/>
            <person name="Ribeiro J.M.C."/>
        </authorList>
    </citation>
    <scope>NUCLEOTIDE SEQUENCE</scope>
</reference>
<name>A0A224Y291_9HEMI</name>
<feature type="chain" id="PRO_5013234209" evidence="1">
    <location>
        <begin position="20"/>
        <end position="91"/>
    </location>
</feature>
<dbReference type="AlphaFoldDB" id="A0A224Y291"/>
<accession>A0A224Y291</accession>
<feature type="signal peptide" evidence="1">
    <location>
        <begin position="1"/>
        <end position="19"/>
    </location>
</feature>
<proteinExistence type="predicted"/>
<keyword evidence="1" id="KW-0732">Signal</keyword>
<dbReference type="EMBL" id="GFTR01001274">
    <property type="protein sequence ID" value="JAW15152.1"/>
    <property type="molecule type" value="Transcribed_RNA"/>
</dbReference>